<dbReference type="EMBL" id="MUKB01000136">
    <property type="protein sequence ID" value="OPX17374.1"/>
    <property type="molecule type" value="Genomic_DNA"/>
</dbReference>
<comment type="caution">
    <text evidence="2">The sequence shown here is derived from an EMBL/GenBank/DDBJ whole genome shotgun (WGS) entry which is preliminary data.</text>
</comment>
<dbReference type="PANTHER" id="PTHR11096:SF0">
    <property type="entry name" value="RNA 3'-TERMINAL PHOSPHATE CYCLASE"/>
    <property type="match status" value="1"/>
</dbReference>
<dbReference type="InterPro" id="IPR000228">
    <property type="entry name" value="RNA3'_term_phos_cyc"/>
</dbReference>
<dbReference type="SUPFAM" id="SSF52913">
    <property type="entry name" value="RNA 3'-terminal phosphate cyclase, RPTC, insert domain"/>
    <property type="match status" value="1"/>
</dbReference>
<reference evidence="3" key="1">
    <citation type="submission" date="2017-01" db="EMBL/GenBank/DDBJ databases">
        <title>Novel pathways for hydrocarbon cycling and metabolic interdependencies in hydrothermal sediment communities.</title>
        <authorList>
            <person name="Dombrowski N."/>
            <person name="Seitz K."/>
            <person name="Teske A."/>
            <person name="Baker B."/>
        </authorList>
    </citation>
    <scope>NUCLEOTIDE SEQUENCE [LARGE SCALE GENOMIC DNA]</scope>
</reference>
<accession>A0A1V4QDF1</accession>
<evidence type="ECO:0000313" key="2">
    <source>
        <dbReference type="EMBL" id="OPX17374.1"/>
    </source>
</evidence>
<dbReference type="Proteomes" id="UP000191663">
    <property type="component" value="Unassembled WGS sequence"/>
</dbReference>
<protein>
    <recommendedName>
        <fullName evidence="1">RNA 3'-terminal phosphate cyclase insert domain-containing protein</fullName>
    </recommendedName>
</protein>
<dbReference type="Gene3D" id="3.30.360.20">
    <property type="entry name" value="RNA 3'-terminal phosphate cyclase, insert domain"/>
    <property type="match status" value="1"/>
</dbReference>
<dbReference type="Pfam" id="PF05189">
    <property type="entry name" value="RTC_insert"/>
    <property type="match status" value="1"/>
</dbReference>
<dbReference type="GO" id="GO:0003963">
    <property type="term" value="F:RNA-3'-phosphate cyclase activity"/>
    <property type="evidence" value="ECO:0007669"/>
    <property type="project" value="TreeGrafter"/>
</dbReference>
<dbReference type="InterPro" id="IPR036553">
    <property type="entry name" value="RPTC_insert"/>
</dbReference>
<name>A0A1V4QDF1_UNCW3</name>
<gene>
    <name evidence="2" type="ORF">BXT86_06840</name>
</gene>
<dbReference type="InterPro" id="IPR013791">
    <property type="entry name" value="RNA3'-term_phos_cycl_insert"/>
</dbReference>
<proteinExistence type="predicted"/>
<sequence length="164" mass="18532">MKRVEAFVVASKRLRQNEVAERVVKGFKDIISEARTHIEYVDTTSPGCFIHCQAEFEGSMIGAGSLGKKGKPAEKVGEEAARELNRAFMSDAPVDPWLVDQLIPYMALATYRTGIESRMKIPELTRHARTNIWIVQKFLRVEFEVKDNIMSCISRSQKKGIEGD</sequence>
<organism evidence="2 3">
    <name type="scientific">candidate division WOR-3 bacterium 4484_100</name>
    <dbReference type="NCBI Taxonomy" id="1936077"/>
    <lineage>
        <taxon>Bacteria</taxon>
        <taxon>Bacteria division WOR-3</taxon>
    </lineage>
</organism>
<dbReference type="PANTHER" id="PTHR11096">
    <property type="entry name" value="RNA 3' TERMINAL PHOSPHATE CYCLASE"/>
    <property type="match status" value="1"/>
</dbReference>
<feature type="domain" description="RNA 3'-terminal phosphate cyclase insert" evidence="1">
    <location>
        <begin position="2"/>
        <end position="86"/>
    </location>
</feature>
<evidence type="ECO:0000259" key="1">
    <source>
        <dbReference type="Pfam" id="PF05189"/>
    </source>
</evidence>
<evidence type="ECO:0000313" key="3">
    <source>
        <dbReference type="Proteomes" id="UP000191663"/>
    </source>
</evidence>
<dbReference type="GO" id="GO:0006396">
    <property type="term" value="P:RNA processing"/>
    <property type="evidence" value="ECO:0007669"/>
    <property type="project" value="InterPro"/>
</dbReference>
<dbReference type="AlphaFoldDB" id="A0A1V4QDF1"/>